<evidence type="ECO:0000256" key="1">
    <source>
        <dbReference type="SAM" id="MobiDB-lite"/>
    </source>
</evidence>
<protein>
    <submittedName>
        <fullName evidence="2">Uncharacterized protein</fullName>
    </submittedName>
</protein>
<feature type="region of interest" description="Disordered" evidence="1">
    <location>
        <begin position="88"/>
        <end position="117"/>
    </location>
</feature>
<organism evidence="2 3">
    <name type="scientific">Elysia crispata</name>
    <name type="common">lettuce slug</name>
    <dbReference type="NCBI Taxonomy" id="231223"/>
    <lineage>
        <taxon>Eukaryota</taxon>
        <taxon>Metazoa</taxon>
        <taxon>Spiralia</taxon>
        <taxon>Lophotrochozoa</taxon>
        <taxon>Mollusca</taxon>
        <taxon>Gastropoda</taxon>
        <taxon>Heterobranchia</taxon>
        <taxon>Euthyneura</taxon>
        <taxon>Panpulmonata</taxon>
        <taxon>Sacoglossa</taxon>
        <taxon>Placobranchoidea</taxon>
        <taxon>Plakobranchidae</taxon>
        <taxon>Elysia</taxon>
    </lineage>
</organism>
<keyword evidence="3" id="KW-1185">Reference proteome</keyword>
<sequence length="117" mass="13178">MPAPLTAVRTRSPPTPRMLLSRKTLRLSTECLGSTELGYCRRLQIKPKLSTNTSLMHLDVRDVFDLFDFWDGRDGPHRCASRLVTSSDVSSSTQQMTWSNPGRHPEAWSVCGYQPSP</sequence>
<evidence type="ECO:0000313" key="2">
    <source>
        <dbReference type="EMBL" id="KAK3795748.1"/>
    </source>
</evidence>
<evidence type="ECO:0000313" key="3">
    <source>
        <dbReference type="Proteomes" id="UP001283361"/>
    </source>
</evidence>
<gene>
    <name evidence="2" type="ORF">RRG08_008372</name>
</gene>
<proteinExistence type="predicted"/>
<comment type="caution">
    <text evidence="2">The sequence shown here is derived from an EMBL/GenBank/DDBJ whole genome shotgun (WGS) entry which is preliminary data.</text>
</comment>
<reference evidence="2" key="1">
    <citation type="journal article" date="2023" name="G3 (Bethesda)">
        <title>A reference genome for the long-term kleptoplast-retaining sea slug Elysia crispata morphotype clarki.</title>
        <authorList>
            <person name="Eastman K.E."/>
            <person name="Pendleton A.L."/>
            <person name="Shaikh M.A."/>
            <person name="Suttiyut T."/>
            <person name="Ogas R."/>
            <person name="Tomko P."/>
            <person name="Gavelis G."/>
            <person name="Widhalm J.R."/>
            <person name="Wisecaver J.H."/>
        </authorList>
    </citation>
    <scope>NUCLEOTIDE SEQUENCE</scope>
    <source>
        <strain evidence="2">ECLA1</strain>
    </source>
</reference>
<accession>A0AAE1E7H2</accession>
<dbReference type="AlphaFoldDB" id="A0AAE1E7H2"/>
<dbReference type="Proteomes" id="UP001283361">
    <property type="component" value="Unassembled WGS sequence"/>
</dbReference>
<dbReference type="EMBL" id="JAWDGP010000998">
    <property type="protein sequence ID" value="KAK3795748.1"/>
    <property type="molecule type" value="Genomic_DNA"/>
</dbReference>
<name>A0AAE1E7H2_9GAST</name>